<sequence>MICFLFFVLLIGSAGAAGTSNNFIFPSNLTTLNASHVVEGSYEVGSTVDLRWDTIWDMVTIVIWQTGKPPYQYLPNSGNSTLFYIPSDGFEYLEILQIPNLVTSYTWIIDISGTNGNPGFDLNNGSTFYFIITHTGTPDLFASQSINITNKAISSPASSSSSSLAIETTSTTSISTAASSTSSPATSPTTTSSELSTGAKVGIGVGVTLGVVAIIAAFALGYFLRRPPKSPSTHIMTTKPGDESTEPNPFVWQPPQEMSSNAPRPKPQSLIFEIQG</sequence>
<name>A0A4Z1H4Y9_9HELO</name>
<keyword evidence="2" id="KW-0472">Membrane</keyword>
<dbReference type="AlphaFoldDB" id="A0A4Z1H4Y9"/>
<organism evidence="4 5">
    <name type="scientific">Botrytis hyacinthi</name>
    <dbReference type="NCBI Taxonomy" id="278943"/>
    <lineage>
        <taxon>Eukaryota</taxon>
        <taxon>Fungi</taxon>
        <taxon>Dikarya</taxon>
        <taxon>Ascomycota</taxon>
        <taxon>Pezizomycotina</taxon>
        <taxon>Leotiomycetes</taxon>
        <taxon>Helotiales</taxon>
        <taxon>Sclerotiniaceae</taxon>
        <taxon>Botrytis</taxon>
    </lineage>
</organism>
<keyword evidence="3" id="KW-0732">Signal</keyword>
<gene>
    <name evidence="4" type="ORF">BHYA_0012g00140</name>
</gene>
<reference evidence="4 5" key="1">
    <citation type="submission" date="2017-12" db="EMBL/GenBank/DDBJ databases">
        <title>Comparative genomics of Botrytis spp.</title>
        <authorList>
            <person name="Valero-Jimenez C.A."/>
            <person name="Tapia P."/>
            <person name="Veloso J."/>
            <person name="Silva-Moreno E."/>
            <person name="Staats M."/>
            <person name="Valdes J.H."/>
            <person name="Van Kan J.A.L."/>
        </authorList>
    </citation>
    <scope>NUCLEOTIDE SEQUENCE [LARGE SCALE GENOMIC DNA]</scope>
    <source>
        <strain evidence="4 5">Bh0001</strain>
    </source>
</reference>
<feature type="region of interest" description="Disordered" evidence="1">
    <location>
        <begin position="173"/>
        <end position="196"/>
    </location>
</feature>
<keyword evidence="2" id="KW-0812">Transmembrane</keyword>
<dbReference type="EMBL" id="PQXK01000012">
    <property type="protein sequence ID" value="TGO42100.1"/>
    <property type="molecule type" value="Genomic_DNA"/>
</dbReference>
<comment type="caution">
    <text evidence="4">The sequence shown here is derived from an EMBL/GenBank/DDBJ whole genome shotgun (WGS) entry which is preliminary data.</text>
</comment>
<dbReference type="Proteomes" id="UP000297814">
    <property type="component" value="Unassembled WGS sequence"/>
</dbReference>
<evidence type="ECO:0000313" key="4">
    <source>
        <dbReference type="EMBL" id="TGO42100.1"/>
    </source>
</evidence>
<feature type="signal peptide" evidence="3">
    <location>
        <begin position="1"/>
        <end position="16"/>
    </location>
</feature>
<proteinExistence type="predicted"/>
<evidence type="ECO:0000256" key="2">
    <source>
        <dbReference type="SAM" id="Phobius"/>
    </source>
</evidence>
<evidence type="ECO:0000313" key="5">
    <source>
        <dbReference type="Proteomes" id="UP000297814"/>
    </source>
</evidence>
<evidence type="ECO:0000256" key="1">
    <source>
        <dbReference type="SAM" id="MobiDB-lite"/>
    </source>
</evidence>
<feature type="transmembrane region" description="Helical" evidence="2">
    <location>
        <begin position="201"/>
        <end position="224"/>
    </location>
</feature>
<accession>A0A4Z1H4Y9</accession>
<keyword evidence="5" id="KW-1185">Reference proteome</keyword>
<evidence type="ECO:0000256" key="3">
    <source>
        <dbReference type="SAM" id="SignalP"/>
    </source>
</evidence>
<feature type="chain" id="PRO_5021386381" description="Mid2 domain-containing protein" evidence="3">
    <location>
        <begin position="17"/>
        <end position="276"/>
    </location>
</feature>
<evidence type="ECO:0008006" key="6">
    <source>
        <dbReference type="Google" id="ProtNLM"/>
    </source>
</evidence>
<protein>
    <recommendedName>
        <fullName evidence="6">Mid2 domain-containing protein</fullName>
    </recommendedName>
</protein>
<feature type="region of interest" description="Disordered" evidence="1">
    <location>
        <begin position="229"/>
        <end position="276"/>
    </location>
</feature>
<keyword evidence="2" id="KW-1133">Transmembrane helix</keyword>